<dbReference type="InterPro" id="IPR035919">
    <property type="entry name" value="EAL_sf"/>
</dbReference>
<dbReference type="InterPro" id="IPR001633">
    <property type="entry name" value="EAL_dom"/>
</dbReference>
<dbReference type="InterPro" id="IPR043128">
    <property type="entry name" value="Rev_trsase/Diguanyl_cyclase"/>
</dbReference>
<dbReference type="Gene3D" id="3.30.70.270">
    <property type="match status" value="1"/>
</dbReference>
<dbReference type="SUPFAM" id="SSF46458">
    <property type="entry name" value="Globin-like"/>
    <property type="match status" value="1"/>
</dbReference>
<feature type="domain" description="EAL" evidence="3">
    <location>
        <begin position="684"/>
        <end position="935"/>
    </location>
</feature>
<dbReference type="InterPro" id="IPR029787">
    <property type="entry name" value="Nucleotide_cyclase"/>
</dbReference>
<dbReference type="InterPro" id="IPR044398">
    <property type="entry name" value="Globin-sensor_dom"/>
</dbReference>
<dbReference type="InterPro" id="IPR012292">
    <property type="entry name" value="Globin/Proto"/>
</dbReference>
<dbReference type="OrthoDB" id="9813903at2"/>
<dbReference type="Pfam" id="PF00563">
    <property type="entry name" value="EAL"/>
    <property type="match status" value="1"/>
</dbReference>
<dbReference type="GO" id="GO:0019825">
    <property type="term" value="F:oxygen binding"/>
    <property type="evidence" value="ECO:0007669"/>
    <property type="project" value="InterPro"/>
</dbReference>
<dbReference type="Pfam" id="PF00990">
    <property type="entry name" value="GGDEF"/>
    <property type="match status" value="1"/>
</dbReference>
<dbReference type="Gene3D" id="3.30.450.40">
    <property type="match status" value="2"/>
</dbReference>
<accession>A0A3M8RRK6</accession>
<dbReference type="InterPro" id="IPR029016">
    <property type="entry name" value="GAF-like_dom_sf"/>
</dbReference>
<dbReference type="InterPro" id="IPR003018">
    <property type="entry name" value="GAF"/>
</dbReference>
<dbReference type="NCBIfam" id="TIGR00254">
    <property type="entry name" value="GGDEF"/>
    <property type="match status" value="1"/>
</dbReference>
<feature type="domain" description="GGDEF" evidence="4">
    <location>
        <begin position="542"/>
        <end position="677"/>
    </location>
</feature>
<dbReference type="GO" id="GO:0020037">
    <property type="term" value="F:heme binding"/>
    <property type="evidence" value="ECO:0007669"/>
    <property type="project" value="InterPro"/>
</dbReference>
<dbReference type="CDD" id="cd01948">
    <property type="entry name" value="EAL"/>
    <property type="match status" value="1"/>
</dbReference>
<organism evidence="5">
    <name type="scientific">Acidithiobacillus sulfuriphilus</name>
    <dbReference type="NCBI Taxonomy" id="1867749"/>
    <lineage>
        <taxon>Bacteria</taxon>
        <taxon>Pseudomonadati</taxon>
        <taxon>Pseudomonadota</taxon>
        <taxon>Acidithiobacillia</taxon>
        <taxon>Acidithiobacillales</taxon>
        <taxon>Acidithiobacillaceae</taxon>
        <taxon>Acidithiobacillus</taxon>
    </lineage>
</organism>
<evidence type="ECO:0000256" key="2">
    <source>
        <dbReference type="ARBA" id="ARBA00029839"/>
    </source>
</evidence>
<dbReference type="InterPro" id="IPR009050">
    <property type="entry name" value="Globin-like_sf"/>
</dbReference>
<dbReference type="SMART" id="SM00065">
    <property type="entry name" value="GAF"/>
    <property type="match status" value="2"/>
</dbReference>
<dbReference type="GO" id="GO:0071111">
    <property type="term" value="F:cyclic-guanylate-specific phosphodiesterase activity"/>
    <property type="evidence" value="ECO:0007669"/>
    <property type="project" value="InterPro"/>
</dbReference>
<dbReference type="PROSITE" id="PS50887">
    <property type="entry name" value="GGDEF"/>
    <property type="match status" value="1"/>
</dbReference>
<dbReference type="SUPFAM" id="SSF55073">
    <property type="entry name" value="Nucleotide cyclase"/>
    <property type="match status" value="1"/>
</dbReference>
<dbReference type="InterPro" id="IPR000160">
    <property type="entry name" value="GGDEF_dom"/>
</dbReference>
<evidence type="ECO:0000259" key="3">
    <source>
        <dbReference type="PROSITE" id="PS50883"/>
    </source>
</evidence>
<dbReference type="SMART" id="SM00052">
    <property type="entry name" value="EAL"/>
    <property type="match status" value="1"/>
</dbReference>
<protein>
    <recommendedName>
        <fullName evidence="1">Diguanylate cyclase DosC</fullName>
    </recommendedName>
    <alternativeName>
        <fullName evidence="2">Direct oxygen-sensing cyclase</fullName>
    </alternativeName>
</protein>
<reference evidence="5" key="1">
    <citation type="submission" date="2018-10" db="EMBL/GenBank/DDBJ databases">
        <title>Acidithiobacillus sulfuriphilus sp. nov.: an extremely acidophilic sulfur-oxidizing chemolithotroph isolated from a neutral pH environment.</title>
        <authorList>
            <person name="Falagan C."/>
            <person name="Moya-Beltran A."/>
            <person name="Quatrini R."/>
            <person name="Johnson D.B."/>
        </authorList>
    </citation>
    <scope>NUCLEOTIDE SEQUENCE [LARGE SCALE GENOMIC DNA]</scope>
    <source>
        <strain evidence="5">CJ-2</strain>
    </source>
</reference>
<dbReference type="Pfam" id="PF13185">
    <property type="entry name" value="GAF_2"/>
    <property type="match status" value="2"/>
</dbReference>
<proteinExistence type="predicted"/>
<comment type="caution">
    <text evidence="5">The sequence shown here is derived from an EMBL/GenBank/DDBJ whole genome shotgun (WGS) entry which is preliminary data.</text>
</comment>
<dbReference type="PANTHER" id="PTHR33121:SF79">
    <property type="entry name" value="CYCLIC DI-GMP PHOSPHODIESTERASE PDED-RELATED"/>
    <property type="match status" value="1"/>
</dbReference>
<dbReference type="SMART" id="SM00267">
    <property type="entry name" value="GGDEF"/>
    <property type="match status" value="1"/>
</dbReference>
<dbReference type="PANTHER" id="PTHR33121">
    <property type="entry name" value="CYCLIC DI-GMP PHOSPHODIESTERASE PDEF"/>
    <property type="match status" value="1"/>
</dbReference>
<sequence>MTSPTPEAKPAFSATDESTARLLSRHAPVLAVAADRFVDLFYAQLGKRPETAAILQRLTPERYASLKAAQRAHALRLLMPGGEQALAEEALRVGHRHALVGVQADWLAASFGLYADCLLAQLQDIEPGEDRHALQTLLMRRLSQDLAFQLQGSEAAVGREREVMERVDLLLLSDQSPEALPPAILKLLLEMEGISGAWIGHPDRSGRFVIDEVAGAGMADFLSQVGIRSDDSPLGRGPSGRAWRSGVTVTSDDWGHDEAVAPWREQGQAQNWRSSAAIPIHSGGEPVALLTLYSAIAGFFAYPNRQLLVRHLATILGVSTAQKHNQRRLARLQSLYRAFLAEGDILIKARSEMDMLRKTCQRLVDNSFFNTAYVTRPDAAGWFHPLAAAGVGSTRLSSVRLHVDSTDLPSILSQTWAENRLHYHNDYLSDPARTGLHPLFRANGWASMATAPIHRDGKVWAILGVTSPEAGLFDQDTLVAIARIGKLLGHGLDELDLKDRMEKEREVQGWLARHDPLTGLPNRIALLNRIPEAMARALRQEKLMAICMLDLDDFKPVNDTYGHAAGDALLQIFGQRLQAAVRQTDFAARLGGDEFALVLENLHSMNDLGRVLDRVQQALETPFPLPDGHEVEIGGSLGVTLYPIDEGDPEHLLRHADQALYTVKTEKGRRSRFWTCFHSSEGSDGEQARSYDHLLANGGLRPYYQPVLDLRSGRIIGVEALARLWDGAQIIPPAAFLPHLDLAGQESLSSQMLQQAITAAEAWEKAGFPLEVAINLPPEVLISDHCLTTLQGIISASSLPPQRLTLEILESGEFLSLAIAKERIARIRALGVRVALDDVGSAYASLLRLKELAVDEIKLDQGFVREIPRHPGDLLFVLNVRALAQDLRTRYVVEGAETLETLDALAVLGVEHVQGYAIAPPMPEKAVLAWLQQYRGIAHDQAPRTLLGAYAAHLTFDSLYRMAPAMMEQLPNLDNPYRCRMGRYLDHHGLHASPVGVAYQFYHAAIGRKDRLAPELENARLRLRMAMEDALHCADFAARYGRPGSGGQDQ</sequence>
<evidence type="ECO:0000313" key="5">
    <source>
        <dbReference type="EMBL" id="RNF71197.1"/>
    </source>
</evidence>
<gene>
    <name evidence="5" type="ORF">EC580_01675</name>
</gene>
<evidence type="ECO:0000256" key="1">
    <source>
        <dbReference type="ARBA" id="ARBA00015125"/>
    </source>
</evidence>
<dbReference type="CDD" id="cd01949">
    <property type="entry name" value="GGDEF"/>
    <property type="match status" value="1"/>
</dbReference>
<evidence type="ECO:0000259" key="4">
    <source>
        <dbReference type="PROSITE" id="PS50887"/>
    </source>
</evidence>
<dbReference type="EMBL" id="RIZI01000098">
    <property type="protein sequence ID" value="RNF71197.1"/>
    <property type="molecule type" value="Genomic_DNA"/>
</dbReference>
<dbReference type="SUPFAM" id="SSF141868">
    <property type="entry name" value="EAL domain-like"/>
    <property type="match status" value="1"/>
</dbReference>
<dbReference type="Gene3D" id="3.20.20.450">
    <property type="entry name" value="EAL domain"/>
    <property type="match status" value="1"/>
</dbReference>
<dbReference type="SUPFAM" id="SSF55781">
    <property type="entry name" value="GAF domain-like"/>
    <property type="match status" value="2"/>
</dbReference>
<dbReference type="InterPro" id="IPR050706">
    <property type="entry name" value="Cyclic-di-GMP_PDE-like"/>
</dbReference>
<name>A0A3M8RRK6_9PROT</name>
<dbReference type="PROSITE" id="PS50883">
    <property type="entry name" value="EAL"/>
    <property type="match status" value="1"/>
</dbReference>
<dbReference type="RefSeq" id="WP_123101614.1">
    <property type="nucleotide sequence ID" value="NZ_CP127527.1"/>
</dbReference>
<dbReference type="AlphaFoldDB" id="A0A3M8RRK6"/>
<dbReference type="Gene3D" id="1.10.490.10">
    <property type="entry name" value="Globins"/>
    <property type="match status" value="1"/>
</dbReference>
<dbReference type="Pfam" id="PF11563">
    <property type="entry name" value="Protoglobin"/>
    <property type="match status" value="1"/>
</dbReference>